<evidence type="ECO:0000313" key="5">
    <source>
        <dbReference type="EMBL" id="RDI46920.1"/>
    </source>
</evidence>
<feature type="transmembrane region" description="Helical" evidence="4">
    <location>
        <begin position="56"/>
        <end position="80"/>
    </location>
</feature>
<dbReference type="GO" id="GO:0005886">
    <property type="term" value="C:plasma membrane"/>
    <property type="evidence" value="ECO:0007669"/>
    <property type="project" value="UniProtKB-SubCell"/>
</dbReference>
<keyword evidence="4" id="KW-1003">Cell membrane</keyword>
<comment type="similarity">
    <text evidence="1 4">Belongs to the complex I subunit 6 family.</text>
</comment>
<comment type="caution">
    <text evidence="5">The sequence shown here is derived from an EMBL/GenBank/DDBJ whole genome shotgun (WGS) entry which is preliminary data.</text>
</comment>
<accession>A0A370GUG2</accession>
<comment type="subunit">
    <text evidence="3">Composed of 13 different subunits. Subunits NuoA, H, J, K, L, M, N constitute the membrane sector of the complex.</text>
</comment>
<comment type="function">
    <text evidence="4">NDH-1 shuttles electrons from NADH, via FMN and iron-sulfur (Fe-S) centers, to quinones in the respiratory chain. Couples the redox reaction to proton translocation (for every two electrons transferred, four hydrogen ions are translocated across the cytoplasmic membrane), and thus conserves the redox energy in a proton gradient.</text>
</comment>
<dbReference type="Gene3D" id="1.20.120.1200">
    <property type="entry name" value="NADH-ubiquinone/plastoquinone oxidoreductase chain 6, subunit NuoJ"/>
    <property type="match status" value="1"/>
</dbReference>
<dbReference type="PANTHER" id="PTHR33269:SF17">
    <property type="entry name" value="NADH-UBIQUINONE OXIDOREDUCTASE CHAIN 6"/>
    <property type="match status" value="1"/>
</dbReference>
<keyword evidence="4" id="KW-1133">Transmembrane helix</keyword>
<protein>
    <recommendedName>
        <fullName evidence="2 4">NADH-quinone oxidoreductase subunit J</fullName>
        <ecNumber evidence="4">7.1.1.-</ecNumber>
    </recommendedName>
</protein>
<keyword evidence="4" id="KW-0520">NAD</keyword>
<evidence type="ECO:0000256" key="4">
    <source>
        <dbReference type="RuleBase" id="RU004429"/>
    </source>
</evidence>
<comment type="catalytic activity">
    <reaction evidence="4">
        <text>a quinone + NADH + 5 H(+)(in) = a quinol + NAD(+) + 4 H(+)(out)</text>
        <dbReference type="Rhea" id="RHEA:57888"/>
        <dbReference type="ChEBI" id="CHEBI:15378"/>
        <dbReference type="ChEBI" id="CHEBI:24646"/>
        <dbReference type="ChEBI" id="CHEBI:57540"/>
        <dbReference type="ChEBI" id="CHEBI:57945"/>
        <dbReference type="ChEBI" id="CHEBI:132124"/>
    </reaction>
</comment>
<keyword evidence="4" id="KW-0874">Quinone</keyword>
<dbReference type="InterPro" id="IPR001457">
    <property type="entry name" value="NADH_UbQ/plastoQ_OxRdtase_su6"/>
</dbReference>
<reference evidence="5 6" key="1">
    <citation type="submission" date="2018-07" db="EMBL/GenBank/DDBJ databases">
        <title>Genomic Encyclopedia of Type Strains, Phase IV (KMG-IV): sequencing the most valuable type-strain genomes for metagenomic binning, comparative biology and taxonomic classification.</title>
        <authorList>
            <person name="Goeker M."/>
        </authorList>
    </citation>
    <scope>NUCLEOTIDE SEQUENCE [LARGE SCALE GENOMIC DNA]</scope>
    <source>
        <strain evidence="5 6">DSM 16500</strain>
    </source>
</reference>
<keyword evidence="4" id="KW-0472">Membrane</keyword>
<dbReference type="Proteomes" id="UP000254720">
    <property type="component" value="Unassembled WGS sequence"/>
</dbReference>
<dbReference type="NCBIfam" id="NF005164">
    <property type="entry name" value="PRK06638.1-4"/>
    <property type="match status" value="1"/>
</dbReference>
<dbReference type="GO" id="GO:0048038">
    <property type="term" value="F:quinone binding"/>
    <property type="evidence" value="ECO:0007669"/>
    <property type="project" value="UniProtKB-UniRule"/>
</dbReference>
<sequence>MLTPLHIIFYLFATVAVCSAVAVITVRNPVRSVLSLVVTFFAMAGIWMLLHAEFLSLILLLVYVGAVMTLFLFVVMMLSIDRESVRSGFVRYLPFGIIVVLIITGLTIAAVGPENFGLTQMPAPAPEPPHFSNIRELGAVLYTDYAYPFEIAGVLLLAAIIAAITLTHRGPVRRKVQDANKQISVRPEDRVRLVKMPAAKKEKGNKEE</sequence>
<feature type="transmembrane region" description="Helical" evidence="4">
    <location>
        <begin position="6"/>
        <end position="26"/>
    </location>
</feature>
<comment type="subcellular location">
    <subcellularLocation>
        <location evidence="4">Cell membrane</location>
        <topology evidence="4">Multi-pass membrane protein</topology>
    </subcellularLocation>
</comment>
<dbReference type="RefSeq" id="WP_114833690.1">
    <property type="nucleotide sequence ID" value="NZ_LR699114.1"/>
</dbReference>
<dbReference type="InterPro" id="IPR042106">
    <property type="entry name" value="Nuo/plastoQ_OxRdtase_6_NuoJ"/>
</dbReference>
<dbReference type="EMBL" id="QQAX01000004">
    <property type="protein sequence ID" value="RDI46920.1"/>
    <property type="molecule type" value="Genomic_DNA"/>
</dbReference>
<dbReference type="AlphaFoldDB" id="A0A370GUG2"/>
<keyword evidence="6" id="KW-1185">Reference proteome</keyword>
<dbReference type="GO" id="GO:0008137">
    <property type="term" value="F:NADH dehydrogenase (ubiquinone) activity"/>
    <property type="evidence" value="ECO:0007669"/>
    <property type="project" value="UniProtKB-UniRule"/>
</dbReference>
<feature type="transmembrane region" description="Helical" evidence="4">
    <location>
        <begin position="92"/>
        <end position="112"/>
    </location>
</feature>
<dbReference type="Pfam" id="PF00499">
    <property type="entry name" value="Oxidored_q3"/>
    <property type="match status" value="1"/>
</dbReference>
<evidence type="ECO:0000256" key="1">
    <source>
        <dbReference type="ARBA" id="ARBA00005698"/>
    </source>
</evidence>
<dbReference type="EC" id="7.1.1.-" evidence="4"/>
<feature type="transmembrane region" description="Helical" evidence="4">
    <location>
        <begin position="145"/>
        <end position="166"/>
    </location>
</feature>
<feature type="transmembrane region" description="Helical" evidence="4">
    <location>
        <begin position="33"/>
        <end position="50"/>
    </location>
</feature>
<evidence type="ECO:0000256" key="3">
    <source>
        <dbReference type="ARBA" id="ARBA00025811"/>
    </source>
</evidence>
<gene>
    <name evidence="5" type="ORF">C8D86_10442</name>
</gene>
<dbReference type="PANTHER" id="PTHR33269">
    <property type="entry name" value="NADH-UBIQUINONE OXIDOREDUCTASE CHAIN 6"/>
    <property type="match status" value="1"/>
</dbReference>
<proteinExistence type="inferred from homology"/>
<evidence type="ECO:0000313" key="6">
    <source>
        <dbReference type="Proteomes" id="UP000254720"/>
    </source>
</evidence>
<keyword evidence="4" id="KW-0812">Transmembrane</keyword>
<name>A0A370GUG2_9COXI</name>
<evidence type="ECO:0000256" key="2">
    <source>
        <dbReference type="ARBA" id="ARBA00019907"/>
    </source>
</evidence>
<dbReference type="OrthoDB" id="9795409at2"/>
<organism evidence="5 6">
    <name type="scientific">Aquicella lusitana</name>
    <dbReference type="NCBI Taxonomy" id="254246"/>
    <lineage>
        <taxon>Bacteria</taxon>
        <taxon>Pseudomonadati</taxon>
        <taxon>Pseudomonadota</taxon>
        <taxon>Gammaproteobacteria</taxon>
        <taxon>Legionellales</taxon>
        <taxon>Coxiellaceae</taxon>
        <taxon>Aquicella</taxon>
    </lineage>
</organism>